<gene>
    <name evidence="1" type="ORF">FE782_07890</name>
</gene>
<comment type="caution">
    <text evidence="1">The sequence shown here is derived from an EMBL/GenBank/DDBJ whole genome shotgun (WGS) entry which is preliminary data.</text>
</comment>
<name>A0A5R9GEL0_9BACL</name>
<dbReference type="InterPro" id="IPR056510">
    <property type="entry name" value="WapI"/>
</dbReference>
<dbReference type="OrthoDB" id="1495261at2"/>
<dbReference type="Pfam" id="PF24716">
    <property type="entry name" value="WapI"/>
    <property type="match status" value="1"/>
</dbReference>
<protein>
    <submittedName>
        <fullName evidence="1">Uncharacterized protein</fullName>
    </submittedName>
</protein>
<dbReference type="RefSeq" id="WP_138193541.1">
    <property type="nucleotide sequence ID" value="NZ_VCIW01000004.1"/>
</dbReference>
<dbReference type="EMBL" id="VCIW01000004">
    <property type="protein sequence ID" value="TLS52550.1"/>
    <property type="molecule type" value="Genomic_DNA"/>
</dbReference>
<evidence type="ECO:0000313" key="2">
    <source>
        <dbReference type="Proteomes" id="UP000309676"/>
    </source>
</evidence>
<keyword evidence="2" id="KW-1185">Reference proteome</keyword>
<dbReference type="AlphaFoldDB" id="A0A5R9GEL0"/>
<accession>A0A5R9GEL0</accession>
<evidence type="ECO:0000313" key="1">
    <source>
        <dbReference type="EMBL" id="TLS52550.1"/>
    </source>
</evidence>
<organism evidence="1 2">
    <name type="scientific">Paenibacillus antri</name>
    <dbReference type="NCBI Taxonomy" id="2582848"/>
    <lineage>
        <taxon>Bacteria</taxon>
        <taxon>Bacillati</taxon>
        <taxon>Bacillota</taxon>
        <taxon>Bacilli</taxon>
        <taxon>Bacillales</taxon>
        <taxon>Paenibacillaceae</taxon>
        <taxon>Paenibacillus</taxon>
    </lineage>
</organism>
<dbReference type="Proteomes" id="UP000309676">
    <property type="component" value="Unassembled WGS sequence"/>
</dbReference>
<reference evidence="1 2" key="1">
    <citation type="submission" date="2019-05" db="EMBL/GenBank/DDBJ databases">
        <authorList>
            <person name="Narsing Rao M.P."/>
            <person name="Li W.J."/>
        </authorList>
    </citation>
    <scope>NUCLEOTIDE SEQUENCE [LARGE SCALE GENOMIC DNA]</scope>
    <source>
        <strain evidence="1 2">SYSU_K30003</strain>
    </source>
</reference>
<sequence length="156" mass="17202">MEIRVFGDERERLVIKVRGYAYPDANCYWDGNWLACDVEATTPGIAASYPTAIRTEEFKALMVEIERLLATRSGKARLENMDDTIGLTLQVDKAGRLAWSGRLTPPTGRRTTLALGFLASAEALPVLIGQLRDVVDRYPVRGTASGILVESIRSTD</sequence>
<proteinExistence type="predicted"/>